<dbReference type="GO" id="GO:0005351">
    <property type="term" value="F:carbohydrate:proton symporter activity"/>
    <property type="evidence" value="ECO:0007669"/>
    <property type="project" value="TreeGrafter"/>
</dbReference>
<dbReference type="InterPro" id="IPR050360">
    <property type="entry name" value="MFS_Sugar_Transporters"/>
</dbReference>
<gene>
    <name evidence="11" type="ORF">GQ607_014393</name>
</gene>
<dbReference type="AlphaFoldDB" id="A0A8H3W0K5"/>
<dbReference type="OrthoDB" id="8120565at2759"/>
<evidence type="ECO:0000313" key="11">
    <source>
        <dbReference type="EMBL" id="KAF0318364.1"/>
    </source>
</evidence>
<accession>A0A8H3W0K5</accession>
<dbReference type="PRINTS" id="PR00171">
    <property type="entry name" value="SUGRTRNSPORT"/>
</dbReference>
<evidence type="ECO:0000256" key="8">
    <source>
        <dbReference type="SAM" id="MobiDB-lite"/>
    </source>
</evidence>
<dbReference type="PROSITE" id="PS50850">
    <property type="entry name" value="MFS"/>
    <property type="match status" value="1"/>
</dbReference>
<dbReference type="InterPro" id="IPR005828">
    <property type="entry name" value="MFS_sugar_transport-like"/>
</dbReference>
<dbReference type="Pfam" id="PF11951">
    <property type="entry name" value="Fungal_trans_2"/>
    <property type="match status" value="1"/>
</dbReference>
<feature type="transmembrane region" description="Helical" evidence="9">
    <location>
        <begin position="150"/>
        <end position="172"/>
    </location>
</feature>
<evidence type="ECO:0000259" key="10">
    <source>
        <dbReference type="PROSITE" id="PS50850"/>
    </source>
</evidence>
<proteinExistence type="inferred from homology"/>
<dbReference type="InterPro" id="IPR036259">
    <property type="entry name" value="MFS_trans_sf"/>
</dbReference>
<evidence type="ECO:0000256" key="6">
    <source>
        <dbReference type="ARBA" id="ARBA00023136"/>
    </source>
</evidence>
<evidence type="ECO:0000256" key="9">
    <source>
        <dbReference type="SAM" id="Phobius"/>
    </source>
</evidence>
<dbReference type="PANTHER" id="PTHR48022">
    <property type="entry name" value="PLASTIDIC GLUCOSE TRANSPORTER 4"/>
    <property type="match status" value="1"/>
</dbReference>
<dbReference type="Proteomes" id="UP000434172">
    <property type="component" value="Unassembled WGS sequence"/>
</dbReference>
<feature type="compositionally biased region" description="Polar residues" evidence="8">
    <location>
        <begin position="603"/>
        <end position="614"/>
    </location>
</feature>
<evidence type="ECO:0000256" key="2">
    <source>
        <dbReference type="ARBA" id="ARBA00010992"/>
    </source>
</evidence>
<feature type="transmembrane region" description="Helical" evidence="9">
    <location>
        <begin position="433"/>
        <end position="452"/>
    </location>
</feature>
<feature type="transmembrane region" description="Helical" evidence="9">
    <location>
        <begin position="47"/>
        <end position="78"/>
    </location>
</feature>
<keyword evidence="7" id="KW-0539">Nucleus</keyword>
<feature type="transmembrane region" description="Helical" evidence="9">
    <location>
        <begin position="318"/>
        <end position="339"/>
    </location>
</feature>
<feature type="region of interest" description="Disordered" evidence="8">
    <location>
        <begin position="602"/>
        <end position="638"/>
    </location>
</feature>
<dbReference type="NCBIfam" id="TIGR00879">
    <property type="entry name" value="SP"/>
    <property type="match status" value="1"/>
</dbReference>
<dbReference type="InterPro" id="IPR021858">
    <property type="entry name" value="Fun_TF"/>
</dbReference>
<keyword evidence="4 9" id="KW-0812">Transmembrane</keyword>
<dbReference type="PANTHER" id="PTHR48022:SF14">
    <property type="entry name" value="MAJOR FACILITATOR SUPERFAMILY (MFS) PROFILE DOMAIN-CONTAINING PROTEIN-RELATED"/>
    <property type="match status" value="1"/>
</dbReference>
<evidence type="ECO:0000256" key="4">
    <source>
        <dbReference type="ARBA" id="ARBA00022692"/>
    </source>
</evidence>
<feature type="region of interest" description="Disordered" evidence="8">
    <location>
        <begin position="528"/>
        <end position="557"/>
    </location>
</feature>
<comment type="caution">
    <text evidence="11">The sequence shown here is derived from an EMBL/GenBank/DDBJ whole genome shotgun (WGS) entry which is preliminary data.</text>
</comment>
<comment type="subcellular location">
    <subcellularLocation>
        <location evidence="1">Membrane</location>
        <topology evidence="1">Multi-pass membrane protein</topology>
    </subcellularLocation>
</comment>
<dbReference type="SUPFAM" id="SSF103473">
    <property type="entry name" value="MFS general substrate transporter"/>
    <property type="match status" value="1"/>
</dbReference>
<feature type="compositionally biased region" description="Pro residues" evidence="8">
    <location>
        <begin position="544"/>
        <end position="553"/>
    </location>
</feature>
<name>A0A8H3W0K5_9PEZI</name>
<protein>
    <submittedName>
        <fullName evidence="11">MFS monosaccharide transporter</fullName>
    </submittedName>
</protein>
<keyword evidence="6 9" id="KW-0472">Membrane</keyword>
<keyword evidence="5 9" id="KW-1133">Transmembrane helix</keyword>
<evidence type="ECO:0000313" key="12">
    <source>
        <dbReference type="Proteomes" id="UP000434172"/>
    </source>
</evidence>
<dbReference type="GO" id="GO:0016020">
    <property type="term" value="C:membrane"/>
    <property type="evidence" value="ECO:0007669"/>
    <property type="project" value="UniProtKB-SubCell"/>
</dbReference>
<sequence>MSDLEKTQSRSGAHSLVEDVNANILAQADAPINYDVDGIKGIVRSPYVLGAALLASFGGFSFGYDQGVISIILVMPQFHDQFPETSPDHPRYGFNTGFMTGMLEFGAFIGCLFLPYLADKISRKWALTITTFFFCVGAIIQTAAHNYGTLVAGRTIGGIGVGTLAMGAPLYISEIAPPNLRGSHLVLESISIVIGAIVAYWITFGTRSISGEWAFRLLFALQMAPALMVGLGIHFFPFSPRWLAMVGRDEDSLGALTKLRRVTVSDERVQAKWKGILSEVRFQQAMVARDHPSTNAFTAELAQWADLFRPRYLKRTTIALAIPFFQQFSGINAFVYYAPTFFAALGQKGDMPLILSGMVNICQLIAGIPTFLFLDQVGRRKLAIGGGFAMAVPHLIMAGVVGKYLRPLLRDIVRPLGVDLARRDFPNSKRAKGVGAATAMIWLANFIIGVCVPEMLIKIGWGTYLFFGCFCVAAGVFSFFMVPETAHKSLEQISALFGDHSVAEEQDIRRRIVEEIWTDPKYQVSNTQKPLAIVDESSKNPKGKPIPPPPNPNQPTFEASITVAQPKAADQLTAAAEALQSFSQGGLSSQSGSASDLAMRLSPNAQTRSHQSSPADAETFGIGLGDGTQLPNGTAGSSHGHASFFNFQPVATPSSSISIPYTSISAPSPSVPRSIPEGWSRAIVNGRPRRPSLLSQYQSPVFEDPDVESSSVAGSISETPQLGLQEGCLIRCFIENLAAAVRLSRHDTPSRRTLKYPFASNQFQVLTQFGHIQFDTTDRDRHYVLVVPQRAVYNPLLMYAICTAAARYLTQLWSNKGPNQVIEYHGIPLPNLNKESAIHYHNKCISYLMDTSTDPAHPCNDDALTAIMILRYHEQVDSHLTGSDSETYVSAVQAVFHAQQEDTIGLFSIIYHPPRGADIYAPSMPSLRHSATLIALRQEIWSVLLYGRPFRLPLYGAEDCSQFEPDMVADDFDWANRILVWCAYVLKFCFGTSSDNTIDSEDPKSRVEQWNALKAFEHNWDEHLPPHYKPLAYQERNPEKDDYFPIIWRANDCQVLALQHIELTRIMLAVHSVKNQRLGIGAQAANQAFEELLRDATRKICGLALPNHRDQPAMVTAGVGISLCGEYFHDEGEQQAIVGFMANLESLHAWPTSSVVDALRTAWGTK</sequence>
<dbReference type="EMBL" id="WOWK01000111">
    <property type="protein sequence ID" value="KAF0318364.1"/>
    <property type="molecule type" value="Genomic_DNA"/>
</dbReference>
<dbReference type="InterPro" id="IPR003663">
    <property type="entry name" value="Sugar/inositol_transpt"/>
</dbReference>
<evidence type="ECO:0000256" key="7">
    <source>
        <dbReference type="ARBA" id="ARBA00023242"/>
    </source>
</evidence>
<feature type="domain" description="Major facilitator superfamily (MFS) profile" evidence="10">
    <location>
        <begin position="51"/>
        <end position="486"/>
    </location>
</feature>
<keyword evidence="12" id="KW-1185">Reference proteome</keyword>
<feature type="transmembrane region" description="Helical" evidence="9">
    <location>
        <begin position="184"/>
        <end position="202"/>
    </location>
</feature>
<keyword evidence="3" id="KW-0813">Transport</keyword>
<dbReference type="InterPro" id="IPR020846">
    <property type="entry name" value="MFS_dom"/>
</dbReference>
<dbReference type="PROSITE" id="PS00216">
    <property type="entry name" value="SUGAR_TRANSPORT_1"/>
    <property type="match status" value="1"/>
</dbReference>
<evidence type="ECO:0000256" key="5">
    <source>
        <dbReference type="ARBA" id="ARBA00022989"/>
    </source>
</evidence>
<feature type="transmembrane region" description="Helical" evidence="9">
    <location>
        <begin position="125"/>
        <end position="144"/>
    </location>
</feature>
<evidence type="ECO:0000256" key="3">
    <source>
        <dbReference type="ARBA" id="ARBA00022448"/>
    </source>
</evidence>
<dbReference type="PROSITE" id="PS00217">
    <property type="entry name" value="SUGAR_TRANSPORT_2"/>
    <property type="match status" value="1"/>
</dbReference>
<feature type="transmembrane region" description="Helical" evidence="9">
    <location>
        <begin position="351"/>
        <end position="374"/>
    </location>
</feature>
<dbReference type="Gene3D" id="1.20.1250.20">
    <property type="entry name" value="MFS general substrate transporter like domains"/>
    <property type="match status" value="1"/>
</dbReference>
<reference evidence="11 12" key="1">
    <citation type="submission" date="2019-12" db="EMBL/GenBank/DDBJ databases">
        <title>A genome sequence resource for the geographically widespread anthracnose pathogen Colletotrichum asianum.</title>
        <authorList>
            <person name="Meng Y."/>
        </authorList>
    </citation>
    <scope>NUCLEOTIDE SEQUENCE [LARGE SCALE GENOMIC DNA]</scope>
    <source>
        <strain evidence="11 12">ICMP 18580</strain>
    </source>
</reference>
<evidence type="ECO:0000256" key="1">
    <source>
        <dbReference type="ARBA" id="ARBA00004141"/>
    </source>
</evidence>
<feature type="transmembrane region" description="Helical" evidence="9">
    <location>
        <begin position="98"/>
        <end position="118"/>
    </location>
</feature>
<feature type="transmembrane region" description="Helical" evidence="9">
    <location>
        <begin position="386"/>
        <end position="405"/>
    </location>
</feature>
<dbReference type="Pfam" id="PF00083">
    <property type="entry name" value="Sugar_tr"/>
    <property type="match status" value="2"/>
</dbReference>
<comment type="similarity">
    <text evidence="2">Belongs to the major facilitator superfamily. Sugar transporter (TC 2.A.1.1) family.</text>
</comment>
<organism evidence="11 12">
    <name type="scientific">Colletotrichum asianum</name>
    <dbReference type="NCBI Taxonomy" id="702518"/>
    <lineage>
        <taxon>Eukaryota</taxon>
        <taxon>Fungi</taxon>
        <taxon>Dikarya</taxon>
        <taxon>Ascomycota</taxon>
        <taxon>Pezizomycotina</taxon>
        <taxon>Sordariomycetes</taxon>
        <taxon>Hypocreomycetidae</taxon>
        <taxon>Glomerellales</taxon>
        <taxon>Glomerellaceae</taxon>
        <taxon>Colletotrichum</taxon>
        <taxon>Colletotrichum gloeosporioides species complex</taxon>
    </lineage>
</organism>
<dbReference type="InterPro" id="IPR005829">
    <property type="entry name" value="Sugar_transporter_CS"/>
</dbReference>
<feature type="transmembrane region" description="Helical" evidence="9">
    <location>
        <begin position="214"/>
        <end position="236"/>
    </location>
</feature>
<feature type="transmembrane region" description="Helical" evidence="9">
    <location>
        <begin position="464"/>
        <end position="482"/>
    </location>
</feature>